<keyword evidence="3 6" id="KW-0067">ATP-binding</keyword>
<dbReference type="GO" id="GO:0016887">
    <property type="term" value="F:ATP hydrolysis activity"/>
    <property type="evidence" value="ECO:0007669"/>
    <property type="project" value="InterPro"/>
</dbReference>
<gene>
    <name evidence="6" type="ORF">D3P06_05000</name>
</gene>
<reference evidence="6 7" key="1">
    <citation type="submission" date="2018-09" db="EMBL/GenBank/DDBJ databases">
        <title>Paracoccus onubensis nov. sp. a moderate halophilic bacterium isolated from Gruta de las Maravillas (Aracena, Spain).</title>
        <authorList>
            <person name="Jurado V."/>
            <person name="Gutierrez-Patricio S."/>
            <person name="Gonzalez-Pimentel J.L."/>
            <person name="Laiz L."/>
            <person name="Saiz-Jimenez C."/>
        </authorList>
    </citation>
    <scope>NUCLEOTIDE SEQUENCE [LARGE SCALE GENOMIC DNA]</scope>
    <source>
        <strain evidence="6 7">DSM 19484</strain>
    </source>
</reference>
<dbReference type="InterPro" id="IPR003439">
    <property type="entry name" value="ABC_transporter-like_ATP-bd"/>
</dbReference>
<dbReference type="EMBL" id="QZEV01000014">
    <property type="protein sequence ID" value="RJL06020.1"/>
    <property type="molecule type" value="Genomic_DNA"/>
</dbReference>
<proteinExistence type="predicted"/>
<evidence type="ECO:0000256" key="2">
    <source>
        <dbReference type="ARBA" id="ARBA00022741"/>
    </source>
</evidence>
<feature type="compositionally biased region" description="Basic and acidic residues" evidence="4">
    <location>
        <begin position="240"/>
        <end position="265"/>
    </location>
</feature>
<organism evidence="6 7">
    <name type="scientific">Paracoccus aestuarii</name>
    <dbReference type="NCBI Taxonomy" id="453842"/>
    <lineage>
        <taxon>Bacteria</taxon>
        <taxon>Pseudomonadati</taxon>
        <taxon>Pseudomonadota</taxon>
        <taxon>Alphaproteobacteria</taxon>
        <taxon>Rhodobacterales</taxon>
        <taxon>Paracoccaceae</taxon>
        <taxon>Paracoccus</taxon>
    </lineage>
</organism>
<dbReference type="SUPFAM" id="SSF52540">
    <property type="entry name" value="P-loop containing nucleoside triphosphate hydrolases"/>
    <property type="match status" value="2"/>
</dbReference>
<evidence type="ECO:0000256" key="4">
    <source>
        <dbReference type="SAM" id="MobiDB-lite"/>
    </source>
</evidence>
<dbReference type="InterPro" id="IPR050611">
    <property type="entry name" value="ABCF"/>
</dbReference>
<dbReference type="Pfam" id="PF00005">
    <property type="entry name" value="ABC_tran"/>
    <property type="match status" value="2"/>
</dbReference>
<dbReference type="PROSITE" id="PS50893">
    <property type="entry name" value="ABC_TRANSPORTER_2"/>
    <property type="match status" value="2"/>
</dbReference>
<dbReference type="PANTHER" id="PTHR19211:SF6">
    <property type="entry name" value="BLL7188 PROTEIN"/>
    <property type="match status" value="1"/>
</dbReference>
<name>A0A418ZZV8_9RHOB</name>
<keyword evidence="2" id="KW-0547">Nucleotide-binding</keyword>
<dbReference type="Gene3D" id="3.40.50.300">
    <property type="entry name" value="P-loop containing nucleotide triphosphate hydrolases"/>
    <property type="match status" value="2"/>
</dbReference>
<dbReference type="OrthoDB" id="9808609at2"/>
<dbReference type="AlphaFoldDB" id="A0A418ZZV8"/>
<dbReference type="PROSITE" id="PS00211">
    <property type="entry name" value="ABC_TRANSPORTER_1"/>
    <property type="match status" value="1"/>
</dbReference>
<keyword evidence="1" id="KW-0677">Repeat</keyword>
<feature type="domain" description="ABC transporter" evidence="5">
    <location>
        <begin position="337"/>
        <end position="537"/>
    </location>
</feature>
<evidence type="ECO:0000256" key="3">
    <source>
        <dbReference type="ARBA" id="ARBA00022840"/>
    </source>
</evidence>
<dbReference type="PANTHER" id="PTHR19211">
    <property type="entry name" value="ATP-BINDING TRANSPORT PROTEIN-RELATED"/>
    <property type="match status" value="1"/>
</dbReference>
<comment type="caution">
    <text evidence="6">The sequence shown here is derived from an EMBL/GenBank/DDBJ whole genome shotgun (WGS) entry which is preliminary data.</text>
</comment>
<evidence type="ECO:0000259" key="5">
    <source>
        <dbReference type="PROSITE" id="PS50893"/>
    </source>
</evidence>
<feature type="region of interest" description="Disordered" evidence="4">
    <location>
        <begin position="240"/>
        <end position="271"/>
    </location>
</feature>
<dbReference type="RefSeq" id="WP_119885508.1">
    <property type="nucleotide sequence ID" value="NZ_CP067169.1"/>
</dbReference>
<dbReference type="InterPro" id="IPR003593">
    <property type="entry name" value="AAA+_ATPase"/>
</dbReference>
<evidence type="ECO:0000313" key="6">
    <source>
        <dbReference type="EMBL" id="RJL06020.1"/>
    </source>
</evidence>
<dbReference type="Proteomes" id="UP000285530">
    <property type="component" value="Unassembled WGS sequence"/>
</dbReference>
<evidence type="ECO:0000313" key="7">
    <source>
        <dbReference type="Proteomes" id="UP000285530"/>
    </source>
</evidence>
<dbReference type="GO" id="GO:0005524">
    <property type="term" value="F:ATP binding"/>
    <property type="evidence" value="ECO:0007669"/>
    <property type="project" value="UniProtKB-KW"/>
</dbReference>
<dbReference type="SMART" id="SM00382">
    <property type="entry name" value="AAA"/>
    <property type="match status" value="2"/>
</dbReference>
<dbReference type="FunFam" id="3.40.50.300:FF:001320">
    <property type="entry name" value="Heme ABC transporter ATP-binding protein"/>
    <property type="match status" value="1"/>
</dbReference>
<evidence type="ECO:0000256" key="1">
    <source>
        <dbReference type="ARBA" id="ARBA00022737"/>
    </source>
</evidence>
<protein>
    <submittedName>
        <fullName evidence="6">ABC transporter ATP-binding protein</fullName>
    </submittedName>
</protein>
<dbReference type="InterPro" id="IPR017871">
    <property type="entry name" value="ABC_transporter-like_CS"/>
</dbReference>
<keyword evidence="7" id="KW-1185">Reference proteome</keyword>
<accession>A0A418ZZV8</accession>
<feature type="domain" description="ABC transporter" evidence="5">
    <location>
        <begin position="5"/>
        <end position="234"/>
    </location>
</feature>
<sequence length="538" mass="56710">MSSSVTLSGLSWLTPEESPLFTDLSLTFGPERTGLVGRNGSGKSTLLRLIAGELRPTAGQVQLVGTLAVMRQDALRDPDDTIADLFGIGAALEILARAEAGLASASELAEVDWSLPARVDAALLQLGLCTDPQAPLVSLSGGQRSRAALAALAFQRPDILLLDEPTNNLDRDGRAAVIDLLRGWSGAAIVASHDRELLEEMDAVVELTSLKAVRYGGNYSAYRQRKAAELDAAAHDLAHAERASREAARRAQTATERKARKDGAGHRARANGGQPKILLDAAKGRAEASGGAGVRLRDARREAAEAAVAAAREKIEILQPLRMGLPPTRLAHGKTVLRLDGLTGGYDPARPVIQGLTLVMEGPERLLIGGANGSGKSTLLKMITGQIVPQSGRLSLDVSWALLDQHQSLLQPEDSLRENFLRLNPGRYPHLAHEALARFGFRSADALRRAGELSGGERLRAGLACALGATPPPMLLILDEPTNHLDLDGIAALEAALAAYDGAVLAVSHDEAFVAALKPGRRLVLEAGGSAAILPFSA</sequence>
<dbReference type="InterPro" id="IPR027417">
    <property type="entry name" value="P-loop_NTPase"/>
</dbReference>